<feature type="transmembrane region" description="Helical" evidence="1">
    <location>
        <begin position="130"/>
        <end position="148"/>
    </location>
</feature>
<keyword evidence="3" id="KW-1185">Reference proteome</keyword>
<comment type="caution">
    <text evidence="2">The sequence shown here is derived from an EMBL/GenBank/DDBJ whole genome shotgun (WGS) entry which is preliminary data.</text>
</comment>
<dbReference type="STRING" id="1348612.A0A397IYC7"/>
<dbReference type="PANTHER" id="PTHR12840:SF1">
    <property type="entry name" value="NADH DEHYDROGENASE [UBIQUINONE] 1 BETA SUBCOMPLEX SUBUNIT 8, MITOCHONDRIAL"/>
    <property type="match status" value="1"/>
</dbReference>
<proteinExistence type="predicted"/>
<evidence type="ECO:0008006" key="4">
    <source>
        <dbReference type="Google" id="ProtNLM"/>
    </source>
</evidence>
<dbReference type="GO" id="GO:0005739">
    <property type="term" value="C:mitochondrion"/>
    <property type="evidence" value="ECO:0007669"/>
    <property type="project" value="InterPro"/>
</dbReference>
<keyword evidence="1" id="KW-1133">Transmembrane helix</keyword>
<accession>A0A397IYC7</accession>
<keyword evidence="1" id="KW-0812">Transmembrane</keyword>
<evidence type="ECO:0000313" key="3">
    <source>
        <dbReference type="Proteomes" id="UP000266861"/>
    </source>
</evidence>
<gene>
    <name evidence="2" type="ORF">Glove_174g64</name>
</gene>
<dbReference type="EMBL" id="PQFF01000164">
    <property type="protein sequence ID" value="RHZ77660.1"/>
    <property type="molecule type" value="Genomic_DNA"/>
</dbReference>
<sequence length="186" mass="21467">MLSRFVIPVRKSIIVSRQHLLFKRNLLLPTTTTTTTTITTPTLFSSSQQIAKIARRYYKPEPPKYDTKDPQIGDYPNLPFESKFKRSPYGWWDNQERRNFGEPFHEQEDAINVWAFDIYDCEIPSALRQMATFFLSVGVLAIIIAVTVPERPAVPKTYPYDNLRIELGGDPDDVNDRGLSFPPPRM</sequence>
<keyword evidence="1" id="KW-0472">Membrane</keyword>
<dbReference type="InterPro" id="IPR008699">
    <property type="entry name" value="NDUFB8"/>
</dbReference>
<dbReference type="PANTHER" id="PTHR12840">
    <property type="entry name" value="NADH-UBIQUINONE OXIDOREDUCTASE ASHI SUBUNIT"/>
    <property type="match status" value="1"/>
</dbReference>
<dbReference type="AlphaFoldDB" id="A0A397IYC7"/>
<organism evidence="2 3">
    <name type="scientific">Diversispora epigaea</name>
    <dbReference type="NCBI Taxonomy" id="1348612"/>
    <lineage>
        <taxon>Eukaryota</taxon>
        <taxon>Fungi</taxon>
        <taxon>Fungi incertae sedis</taxon>
        <taxon>Mucoromycota</taxon>
        <taxon>Glomeromycotina</taxon>
        <taxon>Glomeromycetes</taxon>
        <taxon>Diversisporales</taxon>
        <taxon>Diversisporaceae</taxon>
        <taxon>Diversispora</taxon>
    </lineage>
</organism>
<protein>
    <recommendedName>
        <fullName evidence="4">NADH dehydrogenase [ubiquinone] 1 beta subcomplex subunit 8, mitochondrial</fullName>
    </recommendedName>
</protein>
<name>A0A397IYC7_9GLOM</name>
<dbReference type="OrthoDB" id="2014058at2759"/>
<evidence type="ECO:0000313" key="2">
    <source>
        <dbReference type="EMBL" id="RHZ77660.1"/>
    </source>
</evidence>
<dbReference type="Proteomes" id="UP000266861">
    <property type="component" value="Unassembled WGS sequence"/>
</dbReference>
<dbReference type="Pfam" id="PF05821">
    <property type="entry name" value="NDUF_B8"/>
    <property type="match status" value="1"/>
</dbReference>
<evidence type="ECO:0000256" key="1">
    <source>
        <dbReference type="SAM" id="Phobius"/>
    </source>
</evidence>
<reference evidence="2 3" key="1">
    <citation type="submission" date="2018-08" db="EMBL/GenBank/DDBJ databases">
        <title>Genome and evolution of the arbuscular mycorrhizal fungus Diversispora epigaea (formerly Glomus versiforme) and its bacterial endosymbionts.</title>
        <authorList>
            <person name="Sun X."/>
            <person name="Fei Z."/>
            <person name="Harrison M."/>
        </authorList>
    </citation>
    <scope>NUCLEOTIDE SEQUENCE [LARGE SCALE GENOMIC DNA]</scope>
    <source>
        <strain evidence="2 3">IT104</strain>
    </source>
</reference>